<dbReference type="GO" id="GO:0008725">
    <property type="term" value="F:DNA-3-methyladenine glycosylase activity"/>
    <property type="evidence" value="ECO:0007669"/>
    <property type="project" value="TreeGrafter"/>
</dbReference>
<dbReference type="InterPro" id="IPR011257">
    <property type="entry name" value="DNA_glycosylase"/>
</dbReference>
<dbReference type="RefSeq" id="WP_143891320.1">
    <property type="nucleotide sequence ID" value="NZ_VJNB01000013.1"/>
</dbReference>
<dbReference type="OrthoDB" id="9811249at2"/>
<dbReference type="Gene3D" id="1.10.340.30">
    <property type="entry name" value="Hypothetical protein, domain 2"/>
    <property type="match status" value="1"/>
</dbReference>
<proteinExistence type="inferred from homology"/>
<reference evidence="7 8" key="1">
    <citation type="submission" date="2019-07" db="EMBL/GenBank/DDBJ databases">
        <title>Tepidimonas alkaliphilus YIM 72238 draft genome.</title>
        <authorList>
            <person name="Da Costa M.S."/>
            <person name="Froufe H.J.C."/>
            <person name="Egas C."/>
            <person name="Albuquerque L."/>
        </authorList>
    </citation>
    <scope>NUCLEOTIDE SEQUENCE [LARGE SCALE GENOMIC DNA]</scope>
    <source>
        <strain evidence="7 8">YIM 72238</strain>
    </source>
</reference>
<organism evidence="7 8">
    <name type="scientific">Tepidimonas alkaliphilus</name>
    <dbReference type="NCBI Taxonomy" id="2588942"/>
    <lineage>
        <taxon>Bacteria</taxon>
        <taxon>Pseudomonadati</taxon>
        <taxon>Pseudomonadota</taxon>
        <taxon>Betaproteobacteria</taxon>
        <taxon>Burkholderiales</taxon>
        <taxon>Tepidimonas</taxon>
    </lineage>
</organism>
<protein>
    <recommendedName>
        <fullName evidence="3">DNA-3-methyladenine glycosylase II</fullName>
        <ecNumber evidence="3">3.2.2.21</ecNumber>
    </recommendedName>
</protein>
<dbReference type="Pfam" id="PF00730">
    <property type="entry name" value="HhH-GPD"/>
    <property type="match status" value="1"/>
</dbReference>
<evidence type="ECO:0000256" key="4">
    <source>
        <dbReference type="ARBA" id="ARBA00022763"/>
    </source>
</evidence>
<gene>
    <name evidence="7" type="primary">alkA</name>
    <name evidence="7" type="ORF">Talka_02124</name>
</gene>
<name>A0A554W4I0_9BURK</name>
<dbReference type="FunFam" id="1.10.340.30:FF:000004">
    <property type="entry name" value="DNA-3-methyladenine glycosylase II"/>
    <property type="match status" value="1"/>
</dbReference>
<evidence type="ECO:0000259" key="6">
    <source>
        <dbReference type="SMART" id="SM00478"/>
    </source>
</evidence>
<accession>A0A554W4I0</accession>
<dbReference type="EC" id="3.2.2.21" evidence="3"/>
<comment type="similarity">
    <text evidence="2">Belongs to the alkylbase DNA glycosidase AlkA family.</text>
</comment>
<dbReference type="Proteomes" id="UP000315736">
    <property type="component" value="Unassembled WGS sequence"/>
</dbReference>
<feature type="domain" description="HhH-GPD" evidence="6">
    <location>
        <begin position="70"/>
        <end position="225"/>
    </location>
</feature>
<dbReference type="PANTHER" id="PTHR43003:SF5">
    <property type="entry name" value="DNA-3-METHYLADENINE GLYCOSYLASE"/>
    <property type="match status" value="1"/>
</dbReference>
<evidence type="ECO:0000256" key="2">
    <source>
        <dbReference type="ARBA" id="ARBA00010817"/>
    </source>
</evidence>
<dbReference type="GO" id="GO:0005737">
    <property type="term" value="C:cytoplasm"/>
    <property type="evidence" value="ECO:0007669"/>
    <property type="project" value="TreeGrafter"/>
</dbReference>
<evidence type="ECO:0000256" key="3">
    <source>
        <dbReference type="ARBA" id="ARBA00012000"/>
    </source>
</evidence>
<evidence type="ECO:0000256" key="5">
    <source>
        <dbReference type="ARBA" id="ARBA00023204"/>
    </source>
</evidence>
<sequence>MSGVRRSFGCLPPPAAARAADGGFVPAYWDDACRHLCARDRVLARLIPQYGQACLQSRGDPFTTLARSVVGQQISVKAAQAVWERVLAALGAADTVAPQALLAAGPVALRQAGLSARKVEYLLDLARHFDDGRVDPAAWHAMDDEAIIRELVAIRGIGRWTAEMFLIFYLLRPDVLPLDDVGLLRGISQCYFSGEPVSRSEAREVAAAWAPFRSVATWYIWRSLDPIPVAY</sequence>
<evidence type="ECO:0000313" key="7">
    <source>
        <dbReference type="EMBL" id="TSE18482.1"/>
    </source>
</evidence>
<keyword evidence="5" id="KW-0234">DNA repair</keyword>
<comment type="catalytic activity">
    <reaction evidence="1">
        <text>Hydrolysis of alkylated DNA, releasing 3-methyladenine, 3-methylguanine, 7-methylguanine and 7-methyladenine.</text>
        <dbReference type="EC" id="3.2.2.21"/>
    </reaction>
</comment>
<dbReference type="GO" id="GO:0032131">
    <property type="term" value="F:alkylated DNA binding"/>
    <property type="evidence" value="ECO:0007669"/>
    <property type="project" value="TreeGrafter"/>
</dbReference>
<keyword evidence="7" id="KW-0378">Hydrolase</keyword>
<keyword evidence="7" id="KW-0326">Glycosidase</keyword>
<dbReference type="Gene3D" id="1.10.1670.40">
    <property type="match status" value="1"/>
</dbReference>
<dbReference type="InterPro" id="IPR051912">
    <property type="entry name" value="Alkylbase_DNA_Glycosylase/TA"/>
</dbReference>
<dbReference type="SMART" id="SM00478">
    <property type="entry name" value="ENDO3c"/>
    <property type="match status" value="1"/>
</dbReference>
<dbReference type="EMBL" id="VJNB01000013">
    <property type="protein sequence ID" value="TSE18482.1"/>
    <property type="molecule type" value="Genomic_DNA"/>
</dbReference>
<dbReference type="GO" id="GO:0032993">
    <property type="term" value="C:protein-DNA complex"/>
    <property type="evidence" value="ECO:0007669"/>
    <property type="project" value="TreeGrafter"/>
</dbReference>
<dbReference type="GO" id="GO:0043916">
    <property type="term" value="F:DNA-7-methylguanine glycosylase activity"/>
    <property type="evidence" value="ECO:0007669"/>
    <property type="project" value="TreeGrafter"/>
</dbReference>
<evidence type="ECO:0000313" key="8">
    <source>
        <dbReference type="Proteomes" id="UP000315736"/>
    </source>
</evidence>
<dbReference type="GO" id="GO:0006307">
    <property type="term" value="P:DNA alkylation repair"/>
    <property type="evidence" value="ECO:0007669"/>
    <property type="project" value="TreeGrafter"/>
</dbReference>
<comment type="caution">
    <text evidence="7">The sequence shown here is derived from an EMBL/GenBank/DDBJ whole genome shotgun (WGS) entry which is preliminary data.</text>
</comment>
<dbReference type="InterPro" id="IPR003265">
    <property type="entry name" value="HhH-GPD_domain"/>
</dbReference>
<keyword evidence="4" id="KW-0227">DNA damage</keyword>
<keyword evidence="8" id="KW-1185">Reference proteome</keyword>
<evidence type="ECO:0000256" key="1">
    <source>
        <dbReference type="ARBA" id="ARBA00000086"/>
    </source>
</evidence>
<dbReference type="GO" id="GO:0006285">
    <property type="term" value="P:base-excision repair, AP site formation"/>
    <property type="evidence" value="ECO:0007669"/>
    <property type="project" value="TreeGrafter"/>
</dbReference>
<dbReference type="CDD" id="cd00056">
    <property type="entry name" value="ENDO3c"/>
    <property type="match status" value="1"/>
</dbReference>
<dbReference type="AlphaFoldDB" id="A0A554W4I0"/>
<dbReference type="PANTHER" id="PTHR43003">
    <property type="entry name" value="DNA-3-METHYLADENINE GLYCOSYLASE"/>
    <property type="match status" value="1"/>
</dbReference>
<dbReference type="SUPFAM" id="SSF48150">
    <property type="entry name" value="DNA-glycosylase"/>
    <property type="match status" value="1"/>
</dbReference>